<keyword evidence="1" id="KW-0812">Transmembrane</keyword>
<sequence length="358" mass="36856">MILEEDLDAAVEAGVIDRAQAIRIAHLARLRLASSPASPGAESPSRPDPDDERFRLIGGFNDVFVTIGVGLLAAAVLGLSSVLGFGQVFALTSLLVSWGLAEWFSRRMRLALPSIALALMFAASGGFLGVVAIGLVAGDGFSGARADGWGYLGAGLGTVLAAALHHWRFRVPIDGAIGGLGGLAIAAGLIERASPGFVGGHLYPLALAAGLAIFLAAMRLDLSDPLRRTRRSDVAFWLHLLAAPLIVHPVTQAAIGDVGRMGTAAAGATLAVFALLALVALVIDRRALIVSGLSYAGIAVAHLISRGVSGDLHLPLTLLGLAVVVLALSAGWRSLRRLLLPRVPLGGLRAKLPPAEPA</sequence>
<feature type="transmembrane region" description="Helical" evidence="1">
    <location>
        <begin position="314"/>
        <end position="332"/>
    </location>
</feature>
<evidence type="ECO:0000313" key="2">
    <source>
        <dbReference type="EMBL" id="MFC5505089.1"/>
    </source>
</evidence>
<proteinExistence type="predicted"/>
<gene>
    <name evidence="2" type="ORF">ACFPN9_07450</name>
</gene>
<feature type="transmembrane region" description="Helical" evidence="1">
    <location>
        <begin position="171"/>
        <end position="190"/>
    </location>
</feature>
<accession>A0ABW0P2Q6</accession>
<dbReference type="RefSeq" id="WP_067994608.1">
    <property type="nucleotide sequence ID" value="NZ_JBHSLU010000012.1"/>
</dbReference>
<feature type="transmembrane region" description="Helical" evidence="1">
    <location>
        <begin position="116"/>
        <end position="136"/>
    </location>
</feature>
<feature type="transmembrane region" description="Helical" evidence="1">
    <location>
        <begin position="261"/>
        <end position="281"/>
    </location>
</feature>
<feature type="transmembrane region" description="Helical" evidence="1">
    <location>
        <begin position="56"/>
        <end position="79"/>
    </location>
</feature>
<dbReference type="Proteomes" id="UP001596060">
    <property type="component" value="Unassembled WGS sequence"/>
</dbReference>
<feature type="transmembrane region" description="Helical" evidence="1">
    <location>
        <begin position="148"/>
        <end position="164"/>
    </location>
</feature>
<feature type="transmembrane region" description="Helical" evidence="1">
    <location>
        <begin position="202"/>
        <end position="222"/>
    </location>
</feature>
<feature type="transmembrane region" description="Helical" evidence="1">
    <location>
        <begin position="288"/>
        <end position="308"/>
    </location>
</feature>
<evidence type="ECO:0000313" key="3">
    <source>
        <dbReference type="Proteomes" id="UP001596060"/>
    </source>
</evidence>
<dbReference type="EMBL" id="JBHSLU010000012">
    <property type="protein sequence ID" value="MFC5505089.1"/>
    <property type="molecule type" value="Genomic_DNA"/>
</dbReference>
<keyword evidence="3" id="KW-1185">Reference proteome</keyword>
<organism evidence="2 3">
    <name type="scientific">Bosea massiliensis</name>
    <dbReference type="NCBI Taxonomy" id="151419"/>
    <lineage>
        <taxon>Bacteria</taxon>
        <taxon>Pseudomonadati</taxon>
        <taxon>Pseudomonadota</taxon>
        <taxon>Alphaproteobacteria</taxon>
        <taxon>Hyphomicrobiales</taxon>
        <taxon>Boseaceae</taxon>
        <taxon>Bosea</taxon>
    </lineage>
</organism>
<evidence type="ECO:0008006" key="4">
    <source>
        <dbReference type="Google" id="ProtNLM"/>
    </source>
</evidence>
<protein>
    <recommendedName>
        <fullName evidence="4">DUF2157 domain-containing protein</fullName>
    </recommendedName>
</protein>
<name>A0ABW0P2Q6_9HYPH</name>
<feature type="transmembrane region" description="Helical" evidence="1">
    <location>
        <begin position="234"/>
        <end position="255"/>
    </location>
</feature>
<keyword evidence="1" id="KW-0472">Membrane</keyword>
<keyword evidence="1" id="KW-1133">Transmembrane helix</keyword>
<reference evidence="3" key="1">
    <citation type="journal article" date="2019" name="Int. J. Syst. Evol. Microbiol.">
        <title>The Global Catalogue of Microorganisms (GCM) 10K type strain sequencing project: providing services to taxonomists for standard genome sequencing and annotation.</title>
        <authorList>
            <consortium name="The Broad Institute Genomics Platform"/>
            <consortium name="The Broad Institute Genome Sequencing Center for Infectious Disease"/>
            <person name="Wu L."/>
            <person name="Ma J."/>
        </authorList>
    </citation>
    <scope>NUCLEOTIDE SEQUENCE [LARGE SCALE GENOMIC DNA]</scope>
    <source>
        <strain evidence="3">CCUG 43117</strain>
    </source>
</reference>
<evidence type="ECO:0000256" key="1">
    <source>
        <dbReference type="SAM" id="Phobius"/>
    </source>
</evidence>
<comment type="caution">
    <text evidence="2">The sequence shown here is derived from an EMBL/GenBank/DDBJ whole genome shotgun (WGS) entry which is preliminary data.</text>
</comment>